<keyword evidence="5 7" id="KW-0503">Monooxygenase</keyword>
<dbReference type="GO" id="GO:0016705">
    <property type="term" value="F:oxidoreductase activity, acting on paired donors, with incorporation or reduction of molecular oxygen"/>
    <property type="evidence" value="ECO:0007669"/>
    <property type="project" value="InterPro"/>
</dbReference>
<keyword evidence="4 6" id="KW-0408">Iron</keyword>
<evidence type="ECO:0000256" key="4">
    <source>
        <dbReference type="ARBA" id="ARBA00023004"/>
    </source>
</evidence>
<dbReference type="PROSITE" id="PS00086">
    <property type="entry name" value="CYTOCHROME_P450"/>
    <property type="match status" value="1"/>
</dbReference>
<keyword evidence="7" id="KW-0560">Oxidoreductase</keyword>
<dbReference type="PANTHER" id="PTHR47582">
    <property type="entry name" value="P450, PUTATIVE (EUROFUNG)-RELATED"/>
    <property type="match status" value="1"/>
</dbReference>
<dbReference type="Proteomes" id="UP000717696">
    <property type="component" value="Unassembled WGS sequence"/>
</dbReference>
<name>A0A9P9EQS7_9HYPO</name>
<dbReference type="InterPro" id="IPR002403">
    <property type="entry name" value="Cyt_P450_E_grp-IV"/>
</dbReference>
<dbReference type="GO" id="GO:0005506">
    <property type="term" value="F:iron ion binding"/>
    <property type="evidence" value="ECO:0007669"/>
    <property type="project" value="InterPro"/>
</dbReference>
<evidence type="ECO:0000256" key="7">
    <source>
        <dbReference type="RuleBase" id="RU000461"/>
    </source>
</evidence>
<dbReference type="EMBL" id="JAGMUU010000012">
    <property type="protein sequence ID" value="KAH7141509.1"/>
    <property type="molecule type" value="Genomic_DNA"/>
</dbReference>
<evidence type="ECO:0000256" key="3">
    <source>
        <dbReference type="ARBA" id="ARBA00022723"/>
    </source>
</evidence>
<dbReference type="PRINTS" id="PR00465">
    <property type="entry name" value="EP450IV"/>
</dbReference>
<sequence length="533" mass="59484">MQRNVTAEPQGFLTFVVDNVKQSAAGYLTTLGLLISAVLLNKFLSPSIDGREPPPLKSTIPIIGHLIGMIRYQGSYFRILHDTARKQIATLPILNGKLYIIFDPTIIQSAYRNKRLCFMPFAVEFAQRELGFTDEAFKIVKETDLIPDFFAVIHPSMTGSHLHKMNANALNYVSKQLDGIGGGGETFVVSNLFVWVRDLMTMATTEALYGPGNPFRGRPDLVQDLWDFERGLPMVLLNVFPSITARTAFYARGRVQAALGEYYNAEGDHHEDAAQIVKSRADVLRRYGIVGPEVGHFELALLHVGTANTIPTLFWFMAQIFTRPDLIQRLRDEVLPVAHRGTDNEVTIDITTLDQECPLLVSCYREAMRLSNKAVGNRRVLEDTTVSDGKGNSYLLKKGENVQMSSEVLHNMKDVWGEDIQNFDPERFSDKGSKDSNQSERAKRLAFTPFGGGRHLCPGRNFAFAENLGLVTCLLIGFDILPLGGDTADFKAPGMMRCSFAEAASKPKDYGEGFGVQIKRKEGWELTKWLFVS</sequence>
<dbReference type="InterPro" id="IPR036396">
    <property type="entry name" value="Cyt_P450_sf"/>
</dbReference>
<dbReference type="GO" id="GO:0004497">
    <property type="term" value="F:monooxygenase activity"/>
    <property type="evidence" value="ECO:0007669"/>
    <property type="project" value="UniProtKB-KW"/>
</dbReference>
<dbReference type="CDD" id="cd11040">
    <property type="entry name" value="CYP7_CYP8-like"/>
    <property type="match status" value="1"/>
</dbReference>
<evidence type="ECO:0000313" key="8">
    <source>
        <dbReference type="EMBL" id="KAH7141509.1"/>
    </source>
</evidence>
<keyword evidence="6 7" id="KW-0349">Heme</keyword>
<accession>A0A9P9EQS7</accession>
<evidence type="ECO:0000313" key="9">
    <source>
        <dbReference type="Proteomes" id="UP000717696"/>
    </source>
</evidence>
<proteinExistence type="inferred from homology"/>
<dbReference type="GO" id="GO:0020037">
    <property type="term" value="F:heme binding"/>
    <property type="evidence" value="ECO:0007669"/>
    <property type="project" value="InterPro"/>
</dbReference>
<dbReference type="OrthoDB" id="1470350at2759"/>
<evidence type="ECO:0000256" key="6">
    <source>
        <dbReference type="PIRSR" id="PIRSR602403-1"/>
    </source>
</evidence>
<dbReference type="InterPro" id="IPR017972">
    <property type="entry name" value="Cyt_P450_CS"/>
</dbReference>
<keyword evidence="9" id="KW-1185">Reference proteome</keyword>
<organism evidence="8 9">
    <name type="scientific">Dactylonectria estremocensis</name>
    <dbReference type="NCBI Taxonomy" id="1079267"/>
    <lineage>
        <taxon>Eukaryota</taxon>
        <taxon>Fungi</taxon>
        <taxon>Dikarya</taxon>
        <taxon>Ascomycota</taxon>
        <taxon>Pezizomycotina</taxon>
        <taxon>Sordariomycetes</taxon>
        <taxon>Hypocreomycetidae</taxon>
        <taxon>Hypocreales</taxon>
        <taxon>Nectriaceae</taxon>
        <taxon>Dactylonectria</taxon>
    </lineage>
</organism>
<dbReference type="InterPro" id="IPR001128">
    <property type="entry name" value="Cyt_P450"/>
</dbReference>
<comment type="caution">
    <text evidence="8">The sequence shown here is derived from an EMBL/GenBank/DDBJ whole genome shotgun (WGS) entry which is preliminary data.</text>
</comment>
<dbReference type="Gene3D" id="1.10.630.10">
    <property type="entry name" value="Cytochrome P450"/>
    <property type="match status" value="1"/>
</dbReference>
<evidence type="ECO:0000256" key="2">
    <source>
        <dbReference type="ARBA" id="ARBA00010617"/>
    </source>
</evidence>
<comment type="similarity">
    <text evidence="2 7">Belongs to the cytochrome P450 family.</text>
</comment>
<dbReference type="SUPFAM" id="SSF48264">
    <property type="entry name" value="Cytochrome P450"/>
    <property type="match status" value="1"/>
</dbReference>
<evidence type="ECO:0000256" key="5">
    <source>
        <dbReference type="ARBA" id="ARBA00023033"/>
    </source>
</evidence>
<protein>
    <submittedName>
        <fullName evidence="8">Cytochrome P450</fullName>
    </submittedName>
</protein>
<reference evidence="8" key="1">
    <citation type="journal article" date="2021" name="Nat. Commun.">
        <title>Genetic determinants of endophytism in the Arabidopsis root mycobiome.</title>
        <authorList>
            <person name="Mesny F."/>
            <person name="Miyauchi S."/>
            <person name="Thiergart T."/>
            <person name="Pickel B."/>
            <person name="Atanasova L."/>
            <person name="Karlsson M."/>
            <person name="Huettel B."/>
            <person name="Barry K.W."/>
            <person name="Haridas S."/>
            <person name="Chen C."/>
            <person name="Bauer D."/>
            <person name="Andreopoulos W."/>
            <person name="Pangilinan J."/>
            <person name="LaButti K."/>
            <person name="Riley R."/>
            <person name="Lipzen A."/>
            <person name="Clum A."/>
            <person name="Drula E."/>
            <person name="Henrissat B."/>
            <person name="Kohler A."/>
            <person name="Grigoriev I.V."/>
            <person name="Martin F.M."/>
            <person name="Hacquard S."/>
        </authorList>
    </citation>
    <scope>NUCLEOTIDE SEQUENCE</scope>
    <source>
        <strain evidence="8">MPI-CAGE-AT-0021</strain>
    </source>
</reference>
<evidence type="ECO:0000256" key="1">
    <source>
        <dbReference type="ARBA" id="ARBA00001971"/>
    </source>
</evidence>
<feature type="binding site" description="axial binding residue" evidence="6">
    <location>
        <position position="457"/>
    </location>
    <ligand>
        <name>heme</name>
        <dbReference type="ChEBI" id="CHEBI:30413"/>
    </ligand>
    <ligandPart>
        <name>Fe</name>
        <dbReference type="ChEBI" id="CHEBI:18248"/>
    </ligandPart>
</feature>
<dbReference type="AlphaFoldDB" id="A0A9P9EQS7"/>
<dbReference type="Pfam" id="PF00067">
    <property type="entry name" value="p450"/>
    <property type="match status" value="1"/>
</dbReference>
<gene>
    <name evidence="8" type="ORF">B0J13DRAFT_503904</name>
</gene>
<dbReference type="PANTHER" id="PTHR47582:SF1">
    <property type="entry name" value="P450, PUTATIVE (EUROFUNG)-RELATED"/>
    <property type="match status" value="1"/>
</dbReference>
<comment type="cofactor">
    <cofactor evidence="1 6">
        <name>heme</name>
        <dbReference type="ChEBI" id="CHEBI:30413"/>
    </cofactor>
</comment>
<dbReference type="InterPro" id="IPR053007">
    <property type="entry name" value="CYP450_monoxygenase_sec-met"/>
</dbReference>
<keyword evidence="3 6" id="KW-0479">Metal-binding</keyword>